<protein>
    <recommendedName>
        <fullName evidence="1">Predicted DNA-binding protein ribbon-helix-helix domain-containing protein</fullName>
    </recommendedName>
</protein>
<dbReference type="InterPro" id="IPR038733">
    <property type="entry name" value="Predicted_DNA_bind_prot_RHH"/>
</dbReference>
<dbReference type="EMBL" id="MFKF01000091">
    <property type="protein sequence ID" value="OGG54937.1"/>
    <property type="molecule type" value="Genomic_DNA"/>
</dbReference>
<dbReference type="Pfam" id="PF12651">
    <property type="entry name" value="RHH_3"/>
    <property type="match status" value="1"/>
</dbReference>
<organism evidence="2 3">
    <name type="scientific">Handelsmanbacteria sp. (strain RIFCSPLOWO2_12_FULL_64_10)</name>
    <dbReference type="NCBI Taxonomy" id="1817868"/>
    <lineage>
        <taxon>Bacteria</taxon>
        <taxon>Candidatus Handelsmaniibacteriota</taxon>
    </lineage>
</organism>
<evidence type="ECO:0000313" key="2">
    <source>
        <dbReference type="EMBL" id="OGG54937.1"/>
    </source>
</evidence>
<evidence type="ECO:0000259" key="1">
    <source>
        <dbReference type="Pfam" id="PF12651"/>
    </source>
</evidence>
<name>A0A1F6D0Q3_HANXR</name>
<comment type="caution">
    <text evidence="2">The sequence shown here is derived from an EMBL/GenBank/DDBJ whole genome shotgun (WGS) entry which is preliminary data.</text>
</comment>
<sequence length="63" mass="7325">MSRRTEDRKIPFNCYLTLSQLEELEAVAEEVGKPKAELVREAIAEYLVRQAHEKKQLKLPIQS</sequence>
<proteinExistence type="predicted"/>
<feature type="domain" description="Predicted DNA-binding protein ribbon-helix-helix" evidence="1">
    <location>
        <begin position="9"/>
        <end position="47"/>
    </location>
</feature>
<gene>
    <name evidence="2" type="ORF">A3F84_06895</name>
</gene>
<reference evidence="2 3" key="1">
    <citation type="journal article" date="2016" name="Nat. Commun.">
        <title>Thousands of microbial genomes shed light on interconnected biogeochemical processes in an aquifer system.</title>
        <authorList>
            <person name="Anantharaman K."/>
            <person name="Brown C.T."/>
            <person name="Hug L.A."/>
            <person name="Sharon I."/>
            <person name="Castelle C.J."/>
            <person name="Probst A.J."/>
            <person name="Thomas B.C."/>
            <person name="Singh A."/>
            <person name="Wilkins M.J."/>
            <person name="Karaoz U."/>
            <person name="Brodie E.L."/>
            <person name="Williams K.H."/>
            <person name="Hubbard S.S."/>
            <person name="Banfield J.F."/>
        </authorList>
    </citation>
    <scope>NUCLEOTIDE SEQUENCE [LARGE SCALE GENOMIC DNA]</scope>
    <source>
        <strain evidence="3">RIFCSPLOWO2_12_FULL_64_10</strain>
    </source>
</reference>
<dbReference type="Gene3D" id="1.10.1220.10">
    <property type="entry name" value="Met repressor-like"/>
    <property type="match status" value="1"/>
</dbReference>
<dbReference type="AlphaFoldDB" id="A0A1F6D0Q3"/>
<evidence type="ECO:0000313" key="3">
    <source>
        <dbReference type="Proteomes" id="UP000178606"/>
    </source>
</evidence>
<dbReference type="GO" id="GO:0006355">
    <property type="term" value="P:regulation of DNA-templated transcription"/>
    <property type="evidence" value="ECO:0007669"/>
    <property type="project" value="InterPro"/>
</dbReference>
<accession>A0A1F6D0Q3</accession>
<dbReference type="InterPro" id="IPR013321">
    <property type="entry name" value="Arc_rbn_hlx_hlx"/>
</dbReference>
<dbReference type="Proteomes" id="UP000178606">
    <property type="component" value="Unassembled WGS sequence"/>
</dbReference>